<evidence type="ECO:0000256" key="1">
    <source>
        <dbReference type="ARBA" id="ARBA00023002"/>
    </source>
</evidence>
<dbReference type="AlphaFoldDB" id="A0A399DTZ5"/>
<accession>A0A399DTZ5</accession>
<reference evidence="3 4" key="1">
    <citation type="submission" date="2018-08" db="EMBL/GenBank/DDBJ databases">
        <title>Meiothermus terrae DSM 26712 genome sequencing project.</title>
        <authorList>
            <person name="Da Costa M.S."/>
            <person name="Albuquerque L."/>
            <person name="Raposo P."/>
            <person name="Froufe H.J.C."/>
            <person name="Barroso C.S."/>
            <person name="Egas C."/>
        </authorList>
    </citation>
    <scope>NUCLEOTIDE SEQUENCE [LARGE SCALE GENOMIC DNA]</scope>
    <source>
        <strain evidence="3 4">DSM 26712</strain>
    </source>
</reference>
<organism evidence="3 4">
    <name type="scientific">Calidithermus terrae</name>
    <dbReference type="NCBI Taxonomy" id="1408545"/>
    <lineage>
        <taxon>Bacteria</taxon>
        <taxon>Thermotogati</taxon>
        <taxon>Deinococcota</taxon>
        <taxon>Deinococci</taxon>
        <taxon>Thermales</taxon>
        <taxon>Thermaceae</taxon>
        <taxon>Calidithermus</taxon>
    </lineage>
</organism>
<name>A0A399DTZ5_9DEIN</name>
<keyword evidence="4" id="KW-1185">Reference proteome</keyword>
<dbReference type="GO" id="GO:0050660">
    <property type="term" value="F:flavin adenine dinucleotide binding"/>
    <property type="evidence" value="ECO:0007669"/>
    <property type="project" value="InterPro"/>
</dbReference>
<evidence type="ECO:0000313" key="4">
    <source>
        <dbReference type="Proteomes" id="UP000265715"/>
    </source>
</evidence>
<dbReference type="Gene3D" id="1.10.45.10">
    <property type="entry name" value="Vanillyl-alcohol Oxidase, Chain A, domain 4"/>
    <property type="match status" value="1"/>
</dbReference>
<dbReference type="Gene3D" id="3.30.70.2520">
    <property type="match status" value="1"/>
</dbReference>
<feature type="domain" description="D-arabinono-1,4-lactone oxidase C-terminal" evidence="2">
    <location>
        <begin position="35"/>
        <end position="282"/>
    </location>
</feature>
<dbReference type="InterPro" id="IPR016171">
    <property type="entry name" value="Vanillyl_alc_oxidase_C-sub2"/>
</dbReference>
<dbReference type="GO" id="GO:0003885">
    <property type="term" value="F:D-arabinono-1,4-lactone oxidase activity"/>
    <property type="evidence" value="ECO:0007669"/>
    <property type="project" value="InterPro"/>
</dbReference>
<dbReference type="Gene3D" id="3.30.465.10">
    <property type="match status" value="1"/>
</dbReference>
<evidence type="ECO:0000259" key="2">
    <source>
        <dbReference type="Pfam" id="PF04030"/>
    </source>
</evidence>
<dbReference type="GO" id="GO:0016020">
    <property type="term" value="C:membrane"/>
    <property type="evidence" value="ECO:0007669"/>
    <property type="project" value="InterPro"/>
</dbReference>
<dbReference type="InterPro" id="IPR016169">
    <property type="entry name" value="FAD-bd_PCMH_sub2"/>
</dbReference>
<dbReference type="PANTHER" id="PTHR43762:SF1">
    <property type="entry name" value="D-ARABINONO-1,4-LACTONE OXIDASE"/>
    <property type="match status" value="1"/>
</dbReference>
<evidence type="ECO:0000313" key="3">
    <source>
        <dbReference type="EMBL" id="RIH75129.1"/>
    </source>
</evidence>
<keyword evidence="1 3" id="KW-0560">Oxidoreductase</keyword>
<dbReference type="Proteomes" id="UP000265715">
    <property type="component" value="Unassembled WGS sequence"/>
</dbReference>
<dbReference type="InterPro" id="IPR010031">
    <property type="entry name" value="FAD_lactone_oxidase-like"/>
</dbReference>
<comment type="caution">
    <text evidence="3">The sequence shown here is derived from an EMBL/GenBank/DDBJ whole genome shotgun (WGS) entry which is preliminary data.</text>
</comment>
<dbReference type="SUPFAM" id="SSF56176">
    <property type="entry name" value="FAD-binding/transporter-associated domain-like"/>
    <property type="match status" value="1"/>
</dbReference>
<dbReference type="PANTHER" id="PTHR43762">
    <property type="entry name" value="L-GULONOLACTONE OXIDASE"/>
    <property type="match status" value="1"/>
</dbReference>
<dbReference type="Pfam" id="PF04030">
    <property type="entry name" value="ALO"/>
    <property type="match status" value="1"/>
</dbReference>
<dbReference type="EMBL" id="QXDL01000371">
    <property type="protein sequence ID" value="RIH75129.1"/>
    <property type="molecule type" value="Genomic_DNA"/>
</dbReference>
<dbReference type="InterPro" id="IPR007173">
    <property type="entry name" value="ALO_C"/>
</dbReference>
<dbReference type="PIRSF" id="PIRSF000136">
    <property type="entry name" value="LGO_GLO"/>
    <property type="match status" value="1"/>
</dbReference>
<dbReference type="EC" id="1.1.2.-" evidence="3"/>
<gene>
    <name evidence="3" type="ORF">Mterra_04014</name>
</gene>
<proteinExistence type="predicted"/>
<protein>
    <submittedName>
        <fullName evidence="3">L-gulono-1,4-lactone dehydrogenase</fullName>
        <ecNumber evidence="3">1.1.2.-</ecNumber>
    </submittedName>
</protein>
<sequence length="286" mass="31942">MLADGGVLECSPAQNPEVFRAAGVSLGALGVISWVTLQNVPSYRLEERVRVVGLGTLLPELPSLARENRHLDCHVFPFSGQTIVKTLNPAQEPAGKTGVNSFVENTVLRWACELSRALPVLNAPLQRLVGVLVGSSRRVGESYRIFATPREVRFNEMEYHVPAERGPECLEEVCAAIRKSGVQVFIPVEYRYVAGDGFWLSPFGGGARASIAVHQYHKQDPWPLFRVVEPILRRHGGRPHWGKMHSLKAGELRELYPHFDDFRRVRLELDPRGKFLNAHLREALGA</sequence>
<dbReference type="InterPro" id="IPR036318">
    <property type="entry name" value="FAD-bd_PCMH-like_sf"/>
</dbReference>